<dbReference type="AlphaFoldDB" id="A0A422QMX7"/>
<evidence type="ECO:0000259" key="5">
    <source>
        <dbReference type="PROSITE" id="PS50305"/>
    </source>
</evidence>
<evidence type="ECO:0000313" key="7">
    <source>
        <dbReference type="Proteomes" id="UP000283254"/>
    </source>
</evidence>
<dbReference type="PANTHER" id="PTHR11085">
    <property type="entry name" value="NAD-DEPENDENT PROTEIN DEACYLASE SIRTUIN-5, MITOCHONDRIAL-RELATED"/>
    <property type="match status" value="1"/>
</dbReference>
<feature type="binding site" evidence="4">
    <location>
        <position position="141"/>
    </location>
    <ligand>
        <name>Zn(2+)</name>
        <dbReference type="ChEBI" id="CHEBI:29105"/>
    </ligand>
</feature>
<comment type="caution">
    <text evidence="6">The sequence shown here is derived from an EMBL/GenBank/DDBJ whole genome shotgun (WGS) entry which is preliminary data.</text>
</comment>
<dbReference type="Proteomes" id="UP000283254">
    <property type="component" value="Unassembled WGS sequence"/>
</dbReference>
<name>A0A422QMX7_9BURK</name>
<dbReference type="GO" id="GO:0017136">
    <property type="term" value="F:histone deacetylase activity, NAD-dependent"/>
    <property type="evidence" value="ECO:0007669"/>
    <property type="project" value="TreeGrafter"/>
</dbReference>
<feature type="active site" description="Proton acceptor" evidence="4">
    <location>
        <position position="129"/>
    </location>
</feature>
<evidence type="ECO:0000256" key="1">
    <source>
        <dbReference type="ARBA" id="ARBA00012928"/>
    </source>
</evidence>
<evidence type="ECO:0000256" key="4">
    <source>
        <dbReference type="PROSITE-ProRule" id="PRU00236"/>
    </source>
</evidence>
<dbReference type="OrthoDB" id="9800582at2"/>
<keyword evidence="2" id="KW-0808">Transferase</keyword>
<reference evidence="6" key="1">
    <citation type="submission" date="2014-10" db="EMBL/GenBank/DDBJ databases">
        <title>Massilia sp. genome.</title>
        <authorList>
            <person name="Xu B."/>
            <person name="Dai L."/>
            <person name="Huang Z."/>
        </authorList>
    </citation>
    <scope>NUCLEOTIDE SEQUENCE [LARGE SCALE GENOMIC DNA]</scope>
    <source>
        <strain evidence="6">CFS-1</strain>
    </source>
</reference>
<evidence type="ECO:0000256" key="3">
    <source>
        <dbReference type="ARBA" id="ARBA00023027"/>
    </source>
</evidence>
<dbReference type="InterPro" id="IPR029035">
    <property type="entry name" value="DHS-like_NAD/FAD-binding_dom"/>
</dbReference>
<keyword evidence="7" id="KW-1185">Reference proteome</keyword>
<dbReference type="SUPFAM" id="SSF52467">
    <property type="entry name" value="DHS-like NAD/FAD-binding domain"/>
    <property type="match status" value="1"/>
</dbReference>
<feature type="domain" description="Deacetylase sirtuin-type" evidence="5">
    <location>
        <begin position="1"/>
        <end position="271"/>
    </location>
</feature>
<dbReference type="Pfam" id="PF02146">
    <property type="entry name" value="SIR2"/>
    <property type="match status" value="1"/>
</dbReference>
<dbReference type="GO" id="GO:0070403">
    <property type="term" value="F:NAD+ binding"/>
    <property type="evidence" value="ECO:0007669"/>
    <property type="project" value="InterPro"/>
</dbReference>
<protein>
    <recommendedName>
        <fullName evidence="1">protein acetyllysine N-acetyltransferase</fullName>
        <ecNumber evidence="1">2.3.1.286</ecNumber>
    </recommendedName>
</protein>
<evidence type="ECO:0000256" key="2">
    <source>
        <dbReference type="ARBA" id="ARBA00022679"/>
    </source>
</evidence>
<dbReference type="InterPro" id="IPR050134">
    <property type="entry name" value="NAD-dep_sirtuin_deacylases"/>
</dbReference>
<keyword evidence="3" id="KW-0520">NAD</keyword>
<keyword evidence="4" id="KW-0479">Metal-binding</keyword>
<proteinExistence type="predicted"/>
<dbReference type="InterPro" id="IPR026590">
    <property type="entry name" value="Ssirtuin_cat_dom"/>
</dbReference>
<dbReference type="GO" id="GO:0046872">
    <property type="term" value="F:metal ion binding"/>
    <property type="evidence" value="ECO:0007669"/>
    <property type="project" value="UniProtKB-KW"/>
</dbReference>
<dbReference type="EMBL" id="JSAB01000064">
    <property type="protein sequence ID" value="RNF31370.1"/>
    <property type="molecule type" value="Genomic_DNA"/>
</dbReference>
<feature type="binding site" evidence="4">
    <location>
        <position position="137"/>
    </location>
    <ligand>
        <name>Zn(2+)</name>
        <dbReference type="ChEBI" id="CHEBI:29105"/>
    </ligand>
</feature>
<dbReference type="RefSeq" id="WP_123068940.1">
    <property type="nucleotide sequence ID" value="NZ_JSAB01000064.1"/>
</dbReference>
<gene>
    <name evidence="6" type="ORF">NM04_07625</name>
</gene>
<dbReference type="InterPro" id="IPR003000">
    <property type="entry name" value="Sirtuin"/>
</dbReference>
<dbReference type="InterPro" id="IPR026591">
    <property type="entry name" value="Sirtuin_cat_small_dom_sf"/>
</dbReference>
<dbReference type="PANTHER" id="PTHR11085:SF4">
    <property type="entry name" value="NAD-DEPENDENT PROTEIN DEACYLASE"/>
    <property type="match status" value="1"/>
</dbReference>
<evidence type="ECO:0000313" key="6">
    <source>
        <dbReference type="EMBL" id="RNF31370.1"/>
    </source>
</evidence>
<organism evidence="6 7">
    <name type="scientific">Massilia aurea</name>
    <dbReference type="NCBI Taxonomy" id="373040"/>
    <lineage>
        <taxon>Bacteria</taxon>
        <taxon>Pseudomonadati</taxon>
        <taxon>Pseudomonadota</taxon>
        <taxon>Betaproteobacteria</taxon>
        <taxon>Burkholderiales</taxon>
        <taxon>Oxalobacteraceae</taxon>
        <taxon>Telluria group</taxon>
        <taxon>Massilia</taxon>
    </lineage>
</organism>
<keyword evidence="4" id="KW-0862">Zinc</keyword>
<sequence length="271" mass="29985">MDEIARTCELLREADGLLIAAGAGIGVDSGLPDFRGNTGFWKAYPPLAERGLPFREMANPASFERDPHLAWGFYGHRLDLYRRTRPHAGFAILRALGERMRHGSFVFTSNVDGQFQRAGFAADRIAEIHGTIHHLQCTRPCRDITWPADEFEPEVDLARCALLSPLPACPHCGALARPNILMFNDVAWVDLPSEAQLERLETWRAGVARLAVIELGAGTDLPSVRRFTESQGVHAIRINPREHRIVRGVGIPMGALAALQAIAQEMEIVIK</sequence>
<dbReference type="Gene3D" id="3.40.50.1220">
    <property type="entry name" value="TPP-binding domain"/>
    <property type="match status" value="1"/>
</dbReference>
<accession>A0A422QMX7</accession>
<dbReference type="Gene3D" id="3.30.1600.10">
    <property type="entry name" value="SIR2/SIRT2 'Small Domain"/>
    <property type="match status" value="1"/>
</dbReference>
<feature type="binding site" evidence="4">
    <location>
        <position position="172"/>
    </location>
    <ligand>
        <name>Zn(2+)</name>
        <dbReference type="ChEBI" id="CHEBI:29105"/>
    </ligand>
</feature>
<dbReference type="EC" id="2.3.1.286" evidence="1"/>
<dbReference type="PROSITE" id="PS50305">
    <property type="entry name" value="SIRTUIN"/>
    <property type="match status" value="1"/>
</dbReference>
<feature type="binding site" evidence="4">
    <location>
        <position position="169"/>
    </location>
    <ligand>
        <name>Zn(2+)</name>
        <dbReference type="ChEBI" id="CHEBI:29105"/>
    </ligand>
</feature>